<evidence type="ECO:0000313" key="2">
    <source>
        <dbReference type="EMBL" id="KAG5460734.1"/>
    </source>
</evidence>
<evidence type="ECO:0000313" key="3">
    <source>
        <dbReference type="Proteomes" id="UP000673691"/>
    </source>
</evidence>
<protein>
    <submittedName>
        <fullName evidence="2">Uncharacterized protein</fullName>
    </submittedName>
</protein>
<accession>A0A8H8DJD5</accession>
<feature type="compositionally biased region" description="Basic and acidic residues" evidence="1">
    <location>
        <begin position="92"/>
        <end position="102"/>
    </location>
</feature>
<feature type="non-terminal residue" evidence="2">
    <location>
        <position position="208"/>
    </location>
</feature>
<sequence>MAGALAAWWCFRGGAVLPRGSKRRYTTLGAEPHLPSTTSSNVPSTRTELTSKKPSTVVSSRPKVRADSPSWPAAKIFCEKQPNAAAQKAKARGVEREARGSKDGSSSDGAAEGGATGAERGRGEGGARARQEAEGGGGGGGAKQLVEGRGPTGYIRTGHVHVDVEGRTLQLIPKPVRRSLYVPPAGTAVQCADLDNQLANPEVSHRMD</sequence>
<feature type="compositionally biased region" description="Basic and acidic residues" evidence="1">
    <location>
        <begin position="119"/>
        <end position="133"/>
    </location>
</feature>
<feature type="compositionally biased region" description="Polar residues" evidence="1">
    <location>
        <begin position="35"/>
        <end position="59"/>
    </location>
</feature>
<feature type="region of interest" description="Disordered" evidence="1">
    <location>
        <begin position="26"/>
        <end position="154"/>
    </location>
</feature>
<reference evidence="2 3" key="1">
    <citation type="journal article" name="Sci. Rep.">
        <title>Genome-scale phylogenetic analyses confirm Olpidium as the closest living zoosporic fungus to the non-flagellated, terrestrial fungi.</title>
        <authorList>
            <person name="Chang Y."/>
            <person name="Rochon D."/>
            <person name="Sekimoto S."/>
            <person name="Wang Y."/>
            <person name="Chovatia M."/>
            <person name="Sandor L."/>
            <person name="Salamov A."/>
            <person name="Grigoriev I.V."/>
            <person name="Stajich J.E."/>
            <person name="Spatafora J.W."/>
        </authorList>
    </citation>
    <scope>NUCLEOTIDE SEQUENCE [LARGE SCALE GENOMIC DNA]</scope>
    <source>
        <strain evidence="2">S191</strain>
    </source>
</reference>
<keyword evidence="3" id="KW-1185">Reference proteome</keyword>
<name>A0A8H8DJD5_9FUNG</name>
<gene>
    <name evidence="2" type="ORF">BJ554DRAFT_7179</name>
</gene>
<dbReference type="EMBL" id="JAEFCI010004798">
    <property type="protein sequence ID" value="KAG5460734.1"/>
    <property type="molecule type" value="Genomic_DNA"/>
</dbReference>
<comment type="caution">
    <text evidence="2">The sequence shown here is derived from an EMBL/GenBank/DDBJ whole genome shotgun (WGS) entry which is preliminary data.</text>
</comment>
<organism evidence="2 3">
    <name type="scientific">Olpidium bornovanus</name>
    <dbReference type="NCBI Taxonomy" id="278681"/>
    <lineage>
        <taxon>Eukaryota</taxon>
        <taxon>Fungi</taxon>
        <taxon>Fungi incertae sedis</taxon>
        <taxon>Olpidiomycota</taxon>
        <taxon>Olpidiomycotina</taxon>
        <taxon>Olpidiomycetes</taxon>
        <taxon>Olpidiales</taxon>
        <taxon>Olpidiaceae</taxon>
        <taxon>Olpidium</taxon>
    </lineage>
</organism>
<evidence type="ECO:0000256" key="1">
    <source>
        <dbReference type="SAM" id="MobiDB-lite"/>
    </source>
</evidence>
<dbReference type="AlphaFoldDB" id="A0A8H8DJD5"/>
<dbReference type="Proteomes" id="UP000673691">
    <property type="component" value="Unassembled WGS sequence"/>
</dbReference>
<proteinExistence type="predicted"/>